<accession>A0A066XH50</accession>
<feature type="compositionally biased region" description="Polar residues" evidence="1">
    <location>
        <begin position="44"/>
        <end position="56"/>
    </location>
</feature>
<reference evidence="3" key="1">
    <citation type="journal article" date="2014" name="Genome Announc.">
        <title>Draft genome sequence of Colletotrichum sublineola, a destructive pathogen of cultivated sorghum.</title>
        <authorList>
            <person name="Baroncelli R."/>
            <person name="Sanz-Martin J.M."/>
            <person name="Rech G.E."/>
            <person name="Sukno S.A."/>
            <person name="Thon M.R."/>
        </authorList>
    </citation>
    <scope>NUCLEOTIDE SEQUENCE [LARGE SCALE GENOMIC DNA]</scope>
    <source>
        <strain evidence="3">TX430BB</strain>
    </source>
</reference>
<sequence length="113" mass="12460">MILIDANQRISENEREPPPFDVCMVHRTPPSSPRTRDRSTASSQTPSSEEAASRMSNGADRPATARFAPIECRLHASAAPHRRSSPSETPHWRSMSTGPGRGETDQISWAGHR</sequence>
<dbReference type="EMBL" id="JMSE01000661">
    <property type="protein sequence ID" value="KDN68518.1"/>
    <property type="molecule type" value="Genomic_DNA"/>
</dbReference>
<evidence type="ECO:0000313" key="2">
    <source>
        <dbReference type="EMBL" id="KDN68518.1"/>
    </source>
</evidence>
<name>A0A066XH50_COLSU</name>
<proteinExistence type="predicted"/>
<gene>
    <name evidence="2" type="ORF">CSUB01_03416</name>
</gene>
<organism evidence="2 3">
    <name type="scientific">Colletotrichum sublineola</name>
    <name type="common">Sorghum anthracnose fungus</name>
    <dbReference type="NCBI Taxonomy" id="1173701"/>
    <lineage>
        <taxon>Eukaryota</taxon>
        <taxon>Fungi</taxon>
        <taxon>Dikarya</taxon>
        <taxon>Ascomycota</taxon>
        <taxon>Pezizomycotina</taxon>
        <taxon>Sordariomycetes</taxon>
        <taxon>Hypocreomycetidae</taxon>
        <taxon>Glomerellales</taxon>
        <taxon>Glomerellaceae</taxon>
        <taxon>Colletotrichum</taxon>
        <taxon>Colletotrichum graminicola species complex</taxon>
    </lineage>
</organism>
<dbReference type="Proteomes" id="UP000027238">
    <property type="component" value="Unassembled WGS sequence"/>
</dbReference>
<dbReference type="HOGENOM" id="CLU_2133361_0_0_1"/>
<feature type="region of interest" description="Disordered" evidence="1">
    <location>
        <begin position="1"/>
        <end position="113"/>
    </location>
</feature>
<dbReference type="AlphaFoldDB" id="A0A066XH50"/>
<protein>
    <submittedName>
        <fullName evidence="2">Uncharacterized protein</fullName>
    </submittedName>
</protein>
<keyword evidence="3" id="KW-1185">Reference proteome</keyword>
<dbReference type="eggNOG" id="ENOG502R9VC">
    <property type="taxonomic scope" value="Eukaryota"/>
</dbReference>
<comment type="caution">
    <text evidence="2">The sequence shown here is derived from an EMBL/GenBank/DDBJ whole genome shotgun (WGS) entry which is preliminary data.</text>
</comment>
<evidence type="ECO:0000313" key="3">
    <source>
        <dbReference type="Proteomes" id="UP000027238"/>
    </source>
</evidence>
<dbReference type="OrthoDB" id="10583948at2759"/>
<evidence type="ECO:0000256" key="1">
    <source>
        <dbReference type="SAM" id="MobiDB-lite"/>
    </source>
</evidence>